<sequence>MTSFAPVASRPYAWPFTGSWSTEDTALFLIDFQNEIAAETRAEDTIAALAPLLSAWRATGGLVLHGRRGFDPTVGLPRVAALRNAARPVDRILPRGTDGWQIVETLAPQDGEPVIDHAGDNAFIGTDLDFLLKRQGIANLIIAGLRTEGAVHATMRSANDLGLECLLLEDGTVTDLPGAKDSILNITRFGYALFGTTAPIAAIKL</sequence>
<evidence type="ECO:0000313" key="4">
    <source>
        <dbReference type="Proteomes" id="UP001241603"/>
    </source>
</evidence>
<organism evidence="3 4">
    <name type="scientific">Kaistia dalseonensis</name>
    <dbReference type="NCBI Taxonomy" id="410840"/>
    <lineage>
        <taxon>Bacteria</taxon>
        <taxon>Pseudomonadati</taxon>
        <taxon>Pseudomonadota</taxon>
        <taxon>Alphaproteobacteria</taxon>
        <taxon>Hyphomicrobiales</taxon>
        <taxon>Kaistiaceae</taxon>
        <taxon>Kaistia</taxon>
    </lineage>
</organism>
<dbReference type="Proteomes" id="UP001241603">
    <property type="component" value="Unassembled WGS sequence"/>
</dbReference>
<accession>A0ABU0HE98</accession>
<dbReference type="RefSeq" id="WP_266350710.1">
    <property type="nucleotide sequence ID" value="NZ_JAPKNG010000006.1"/>
</dbReference>
<dbReference type="CDD" id="cd00431">
    <property type="entry name" value="cysteine_hydrolases"/>
    <property type="match status" value="1"/>
</dbReference>
<keyword evidence="1" id="KW-0378">Hydrolase</keyword>
<evidence type="ECO:0000256" key="1">
    <source>
        <dbReference type="ARBA" id="ARBA00022801"/>
    </source>
</evidence>
<reference evidence="3 4" key="1">
    <citation type="submission" date="2023-07" db="EMBL/GenBank/DDBJ databases">
        <title>Genomic Encyclopedia of Type Strains, Phase IV (KMG-IV): sequencing the most valuable type-strain genomes for metagenomic binning, comparative biology and taxonomic classification.</title>
        <authorList>
            <person name="Goeker M."/>
        </authorList>
    </citation>
    <scope>NUCLEOTIDE SEQUENCE [LARGE SCALE GENOMIC DNA]</scope>
    <source>
        <strain evidence="3 4">B6-8</strain>
    </source>
</reference>
<evidence type="ECO:0000313" key="3">
    <source>
        <dbReference type="EMBL" id="MDQ0439826.1"/>
    </source>
</evidence>
<dbReference type="SUPFAM" id="SSF52499">
    <property type="entry name" value="Isochorismatase-like hydrolases"/>
    <property type="match status" value="1"/>
</dbReference>
<dbReference type="InterPro" id="IPR000868">
    <property type="entry name" value="Isochorismatase-like_dom"/>
</dbReference>
<dbReference type="InterPro" id="IPR036380">
    <property type="entry name" value="Isochorismatase-like_sf"/>
</dbReference>
<comment type="caution">
    <text evidence="3">The sequence shown here is derived from an EMBL/GenBank/DDBJ whole genome shotgun (WGS) entry which is preliminary data.</text>
</comment>
<dbReference type="EMBL" id="JAUSVO010000006">
    <property type="protein sequence ID" value="MDQ0439826.1"/>
    <property type="molecule type" value="Genomic_DNA"/>
</dbReference>
<dbReference type="PANTHER" id="PTHR43540:SF9">
    <property type="entry name" value="FAMILY HYDROLASE, PUTATIVE (AFU_ORTHOLOGUE AFUA_2G08700)-RELATED"/>
    <property type="match status" value="1"/>
</dbReference>
<dbReference type="Gene3D" id="3.40.50.850">
    <property type="entry name" value="Isochorismatase-like"/>
    <property type="match status" value="1"/>
</dbReference>
<keyword evidence="4" id="KW-1185">Reference proteome</keyword>
<feature type="domain" description="Isochorismatase-like" evidence="2">
    <location>
        <begin position="25"/>
        <end position="174"/>
    </location>
</feature>
<dbReference type="Pfam" id="PF00857">
    <property type="entry name" value="Isochorismatase"/>
    <property type="match status" value="1"/>
</dbReference>
<gene>
    <name evidence="3" type="ORF">QO014_004232</name>
</gene>
<proteinExistence type="predicted"/>
<dbReference type="InterPro" id="IPR050272">
    <property type="entry name" value="Isochorismatase-like_hydrls"/>
</dbReference>
<protein>
    <submittedName>
        <fullName evidence="3">Nicotinamidase-related amidase</fullName>
    </submittedName>
</protein>
<name>A0ABU0HE98_9HYPH</name>
<dbReference type="PANTHER" id="PTHR43540">
    <property type="entry name" value="PEROXYUREIDOACRYLATE/UREIDOACRYLATE AMIDOHYDROLASE-RELATED"/>
    <property type="match status" value="1"/>
</dbReference>
<evidence type="ECO:0000259" key="2">
    <source>
        <dbReference type="Pfam" id="PF00857"/>
    </source>
</evidence>